<dbReference type="PROSITE" id="PS01174">
    <property type="entry name" value="LIPASE_GDXG_SER"/>
    <property type="match status" value="1"/>
</dbReference>
<keyword evidence="3" id="KW-1185">Reference proteome</keyword>
<reference evidence="4" key="2">
    <citation type="submission" date="2025-08" db="UniProtKB">
        <authorList>
            <consortium name="RefSeq"/>
        </authorList>
    </citation>
    <scope>IDENTIFICATION</scope>
    <source>
        <tissue evidence="4">Young leaves</tissue>
    </source>
</reference>
<dbReference type="Gene3D" id="3.40.50.1820">
    <property type="entry name" value="alpha/beta hydrolase"/>
    <property type="match status" value="1"/>
</dbReference>
<accession>A0A8B7CS59</accession>
<dbReference type="GeneID" id="103718280"/>
<dbReference type="InterPro" id="IPR050466">
    <property type="entry name" value="Carboxylest/Gibb_receptor"/>
</dbReference>
<reference evidence="3" key="1">
    <citation type="journal article" date="2019" name="Nat. Commun.">
        <title>Genome-wide association mapping of date palm fruit traits.</title>
        <authorList>
            <person name="Hazzouri K.M."/>
            <person name="Gros-Balthazard M."/>
            <person name="Flowers J.M."/>
            <person name="Copetti D."/>
            <person name="Lemansour A."/>
            <person name="Lebrun M."/>
            <person name="Masmoudi K."/>
            <person name="Ferrand S."/>
            <person name="Dhar M.I."/>
            <person name="Fresquez Z.A."/>
            <person name="Rosas U."/>
            <person name="Zhang J."/>
            <person name="Talag J."/>
            <person name="Lee S."/>
            <person name="Kudrna D."/>
            <person name="Powell R.F."/>
            <person name="Leitch I.J."/>
            <person name="Krueger R.R."/>
            <person name="Wing R.A."/>
            <person name="Amiri K.M.A."/>
            <person name="Purugganan M.D."/>
        </authorList>
    </citation>
    <scope>NUCLEOTIDE SEQUENCE [LARGE SCALE GENOMIC DNA]</scope>
    <source>
        <strain evidence="3">cv. Khalas</strain>
    </source>
</reference>
<evidence type="ECO:0000256" key="1">
    <source>
        <dbReference type="PROSITE-ProRule" id="PRU10038"/>
    </source>
</evidence>
<dbReference type="OrthoDB" id="408631at2759"/>
<organism evidence="3 4">
    <name type="scientific">Phoenix dactylifera</name>
    <name type="common">Date palm</name>
    <dbReference type="NCBI Taxonomy" id="42345"/>
    <lineage>
        <taxon>Eukaryota</taxon>
        <taxon>Viridiplantae</taxon>
        <taxon>Streptophyta</taxon>
        <taxon>Embryophyta</taxon>
        <taxon>Tracheophyta</taxon>
        <taxon>Spermatophyta</taxon>
        <taxon>Magnoliopsida</taxon>
        <taxon>Liliopsida</taxon>
        <taxon>Arecaceae</taxon>
        <taxon>Coryphoideae</taxon>
        <taxon>Phoeniceae</taxon>
        <taxon>Phoenix</taxon>
    </lineage>
</organism>
<evidence type="ECO:0000313" key="4">
    <source>
        <dbReference type="RefSeq" id="XP_008805243.1"/>
    </source>
</evidence>
<protein>
    <submittedName>
        <fullName evidence="4">Probable carboxylesterase 2</fullName>
    </submittedName>
</protein>
<evidence type="ECO:0000259" key="2">
    <source>
        <dbReference type="Pfam" id="PF07859"/>
    </source>
</evidence>
<dbReference type="Pfam" id="PF07859">
    <property type="entry name" value="Abhydrolase_3"/>
    <property type="match status" value="1"/>
</dbReference>
<dbReference type="InterPro" id="IPR013094">
    <property type="entry name" value="AB_hydrolase_3"/>
</dbReference>
<dbReference type="Proteomes" id="UP000228380">
    <property type="component" value="Chromosome 8"/>
</dbReference>
<dbReference type="AlphaFoldDB" id="A0A8B7CS59"/>
<feature type="active site" evidence="1">
    <location>
        <position position="165"/>
    </location>
</feature>
<dbReference type="RefSeq" id="XP_008805243.1">
    <property type="nucleotide sequence ID" value="XM_008807021.3"/>
</dbReference>
<dbReference type="PANTHER" id="PTHR23024:SF458">
    <property type="entry name" value="ALPHA_BETA HYDROLASE FOLD-3 DOMAIN-CONTAINING PROTEIN"/>
    <property type="match status" value="1"/>
</dbReference>
<feature type="domain" description="Alpha/beta hydrolase fold-3" evidence="2">
    <location>
        <begin position="77"/>
        <end position="295"/>
    </location>
</feature>
<sequence length="318" mass="34908">MDPSGGEIAVEILPFIRTYKDGRVERLLPTDFVPPSLDPTSGLTSKDVMIDRETNVSARLYLPDLASLHPSQKLPILVYFHGGGFCIGSPFWTQYHNHLNSLVTRANVVAVSVDYRLAPENPIPAAYEDSWRALQWVVSHSEGAGPEPWLAEHGDFSRVFLAGDSAGANIVHNIVMGAKARIEGVVLLHPFFWGSERMGCEKNRDDKPLLDPVTTDLMWSLVCPGAAGSDDPRLNPMAKGAPSLAGLGCGRVLVVVAERDLLRDRGRAYYEALKGSGWGGMVELFETKGEDHVFHLFEPACEKALELFQRLAGFIRGE</sequence>
<dbReference type="PANTHER" id="PTHR23024">
    <property type="entry name" value="ARYLACETAMIDE DEACETYLASE"/>
    <property type="match status" value="1"/>
</dbReference>
<dbReference type="KEGG" id="pda:103718280"/>
<proteinExistence type="predicted"/>
<name>A0A8B7CS59_PHODC</name>
<dbReference type="GO" id="GO:0016787">
    <property type="term" value="F:hydrolase activity"/>
    <property type="evidence" value="ECO:0007669"/>
    <property type="project" value="InterPro"/>
</dbReference>
<dbReference type="InterPro" id="IPR033140">
    <property type="entry name" value="Lipase_GDXG_put_SER_AS"/>
</dbReference>
<gene>
    <name evidence="4" type="primary">LOC103718280</name>
</gene>
<evidence type="ECO:0000313" key="3">
    <source>
        <dbReference type="Proteomes" id="UP000228380"/>
    </source>
</evidence>
<dbReference type="SUPFAM" id="SSF53474">
    <property type="entry name" value="alpha/beta-Hydrolases"/>
    <property type="match status" value="1"/>
</dbReference>
<dbReference type="InterPro" id="IPR029058">
    <property type="entry name" value="AB_hydrolase_fold"/>
</dbReference>